<sequence>MTEKEKMLSGENYNPRSEQLLKRRYEARALIDRFNSIPSDANEERQEILESLLGSIGDGVWLEKPFRCNYGENITIGENTFINCDCYFSDDNLITIGKNVMIAPRVQLYGTLHPVPASERILDIPKNEHADHLPYRVSSKPIVIEDECWLGGGCIVLPGVTIGKGSVIGAGSIVTKDIPPHSVAVGNPCRVIRTIDEE</sequence>
<reference evidence="5" key="2">
    <citation type="journal article" date="2021" name="PeerJ">
        <title>Extensive microbial diversity within the chicken gut microbiome revealed by metagenomics and culture.</title>
        <authorList>
            <person name="Gilroy R."/>
            <person name="Ravi A."/>
            <person name="Getino M."/>
            <person name="Pursley I."/>
            <person name="Horton D.L."/>
            <person name="Alikhan N.F."/>
            <person name="Baker D."/>
            <person name="Gharbi K."/>
            <person name="Hall N."/>
            <person name="Watson M."/>
            <person name="Adriaenssens E.M."/>
            <person name="Foster-Nyarko E."/>
            <person name="Jarju S."/>
            <person name="Secka A."/>
            <person name="Antonio M."/>
            <person name="Oren A."/>
            <person name="Chaudhuri R.R."/>
            <person name="La Ragione R."/>
            <person name="Hildebrand F."/>
            <person name="Pallen M.J."/>
        </authorList>
    </citation>
    <scope>NUCLEOTIDE SEQUENCE</scope>
    <source>
        <strain evidence="5">ChiSjej4B22-8349</strain>
    </source>
</reference>
<gene>
    <name evidence="5" type="ORF">IAD25_03685</name>
</gene>
<dbReference type="FunFam" id="2.160.10.10:FF:000025">
    <property type="entry name" value="Hexapeptide-repeat containing-acetyltransferase"/>
    <property type="match status" value="1"/>
</dbReference>
<dbReference type="InterPro" id="IPR051159">
    <property type="entry name" value="Hexapeptide_acetyltransf"/>
</dbReference>
<evidence type="ECO:0000313" key="5">
    <source>
        <dbReference type="EMBL" id="HIU95795.1"/>
    </source>
</evidence>
<accession>A0A9D1N6I1</accession>
<comment type="similarity">
    <text evidence="1">Belongs to the transferase hexapeptide repeat family.</text>
</comment>
<evidence type="ECO:0000313" key="6">
    <source>
        <dbReference type="Proteomes" id="UP000824130"/>
    </source>
</evidence>
<evidence type="ECO:0000259" key="4">
    <source>
        <dbReference type="SMART" id="SM01266"/>
    </source>
</evidence>
<protein>
    <submittedName>
        <fullName evidence="5">Sugar O-acetyltransferase</fullName>
    </submittedName>
</protein>
<dbReference type="PANTHER" id="PTHR23416:SF23">
    <property type="entry name" value="ACETYLTRANSFERASE C18B11.09C-RELATED"/>
    <property type="match status" value="1"/>
</dbReference>
<dbReference type="GO" id="GO:0008374">
    <property type="term" value="F:O-acyltransferase activity"/>
    <property type="evidence" value="ECO:0007669"/>
    <property type="project" value="TreeGrafter"/>
</dbReference>
<dbReference type="SUPFAM" id="SSF51161">
    <property type="entry name" value="Trimeric LpxA-like enzymes"/>
    <property type="match status" value="1"/>
</dbReference>
<dbReference type="SMART" id="SM01266">
    <property type="entry name" value="Mac"/>
    <property type="match status" value="1"/>
</dbReference>
<dbReference type="Proteomes" id="UP000824130">
    <property type="component" value="Unassembled WGS sequence"/>
</dbReference>
<evidence type="ECO:0000256" key="3">
    <source>
        <dbReference type="ARBA" id="ARBA00023315"/>
    </source>
</evidence>
<dbReference type="GO" id="GO:0016407">
    <property type="term" value="F:acetyltransferase activity"/>
    <property type="evidence" value="ECO:0007669"/>
    <property type="project" value="InterPro"/>
</dbReference>
<dbReference type="EMBL" id="DVOB01000080">
    <property type="protein sequence ID" value="HIU95795.1"/>
    <property type="molecule type" value="Genomic_DNA"/>
</dbReference>
<keyword evidence="2" id="KW-0808">Transferase</keyword>
<name>A0A9D1N6I1_9FIRM</name>
<dbReference type="InterPro" id="IPR011004">
    <property type="entry name" value="Trimer_LpxA-like_sf"/>
</dbReference>
<evidence type="ECO:0000256" key="1">
    <source>
        <dbReference type="ARBA" id="ARBA00007274"/>
    </source>
</evidence>
<dbReference type="Pfam" id="PF14602">
    <property type="entry name" value="Hexapep_2"/>
    <property type="match status" value="1"/>
</dbReference>
<proteinExistence type="inferred from homology"/>
<organism evidence="5 6">
    <name type="scientific">Candidatus Allocopromorpha excrementipullorum</name>
    <dbReference type="NCBI Taxonomy" id="2840743"/>
    <lineage>
        <taxon>Bacteria</taxon>
        <taxon>Bacillati</taxon>
        <taxon>Bacillota</taxon>
        <taxon>Clostridia</taxon>
        <taxon>Eubacteriales</taxon>
        <taxon>Eubacteriaceae</taxon>
        <taxon>Eubacteriaceae incertae sedis</taxon>
        <taxon>Candidatus Allocopromorpha</taxon>
    </lineage>
</organism>
<dbReference type="Pfam" id="PF12464">
    <property type="entry name" value="Mac"/>
    <property type="match status" value="1"/>
</dbReference>
<dbReference type="CDD" id="cd03357">
    <property type="entry name" value="LbH_MAT_GAT"/>
    <property type="match status" value="1"/>
</dbReference>
<dbReference type="InterPro" id="IPR024688">
    <property type="entry name" value="Mac_dom"/>
</dbReference>
<feature type="domain" description="Maltose/galactoside acetyltransferase" evidence="4">
    <location>
        <begin position="4"/>
        <end position="58"/>
    </location>
</feature>
<dbReference type="InterPro" id="IPR001451">
    <property type="entry name" value="Hexapep"/>
</dbReference>
<reference evidence="5" key="1">
    <citation type="submission" date="2020-10" db="EMBL/GenBank/DDBJ databases">
        <authorList>
            <person name="Gilroy R."/>
        </authorList>
    </citation>
    <scope>NUCLEOTIDE SEQUENCE</scope>
    <source>
        <strain evidence="5">ChiSjej4B22-8349</strain>
    </source>
</reference>
<comment type="caution">
    <text evidence="5">The sequence shown here is derived from an EMBL/GenBank/DDBJ whole genome shotgun (WGS) entry which is preliminary data.</text>
</comment>
<keyword evidence="3" id="KW-0012">Acyltransferase</keyword>
<dbReference type="PANTHER" id="PTHR23416">
    <property type="entry name" value="SIALIC ACID SYNTHASE-RELATED"/>
    <property type="match status" value="1"/>
</dbReference>
<evidence type="ECO:0000256" key="2">
    <source>
        <dbReference type="ARBA" id="ARBA00022679"/>
    </source>
</evidence>
<dbReference type="AlphaFoldDB" id="A0A9D1N6I1"/>
<dbReference type="Gene3D" id="2.160.10.10">
    <property type="entry name" value="Hexapeptide repeat proteins"/>
    <property type="match status" value="1"/>
</dbReference>